<dbReference type="Pfam" id="PF13692">
    <property type="entry name" value="Glyco_trans_1_4"/>
    <property type="match status" value="1"/>
</dbReference>
<dbReference type="RefSeq" id="WP_189622220.1">
    <property type="nucleotide sequence ID" value="NZ_BMZA01000016.1"/>
</dbReference>
<organism evidence="2 3">
    <name type="scientific">Novosphingobium colocasiae</name>
    <dbReference type="NCBI Taxonomy" id="1256513"/>
    <lineage>
        <taxon>Bacteria</taxon>
        <taxon>Pseudomonadati</taxon>
        <taxon>Pseudomonadota</taxon>
        <taxon>Alphaproteobacteria</taxon>
        <taxon>Sphingomonadales</taxon>
        <taxon>Sphingomonadaceae</taxon>
        <taxon>Novosphingobium</taxon>
    </lineage>
</organism>
<name>A0A918PK96_9SPHN</name>
<dbReference type="PANTHER" id="PTHR45947:SF3">
    <property type="entry name" value="SULFOQUINOVOSYL TRANSFERASE SQD2"/>
    <property type="match status" value="1"/>
</dbReference>
<feature type="domain" description="Glycosyltransferase subfamily 4-like N-terminal" evidence="1">
    <location>
        <begin position="56"/>
        <end position="221"/>
    </location>
</feature>
<evidence type="ECO:0000313" key="3">
    <source>
        <dbReference type="Proteomes" id="UP000648075"/>
    </source>
</evidence>
<sequence length="421" mass="45335">MATRLRRDAHTDRLPDKALAQPALSAVSDSAHADPDDLSHLRIAFISGNYNCVRDGANRAQNMLVGYLLERGAAVRIYSPTIDTPAFAPTGDLVSVPSSPLPFGRKEYRIARRLPRATRDDIAAFRPSVFHISLPLFHGRSALRLARRMGLPAVAAMHTRFETYPRYYGLQIFERPLIAALSRFYRACDGVVAPCASAARTMEAMGMARHVGIWTRGTDHSVFTPERRDMAWRRALGLADDVPVIAFLGRLVLEKGLGQFADTVERLRAGGRNFRVLVIGDGPARGLFAERLGDLAVFTGYQGGADLGRALASADMLLNPSDTEAFGNVSLEAMACGIPVVAADATGNSDIVIDGQTGALVPTGDIAGYAAALARYLDDPVLRANHAAAAIDRGREFTWDRANAGMVAAYEAALSATLMAR</sequence>
<dbReference type="SUPFAM" id="SSF53756">
    <property type="entry name" value="UDP-Glycosyltransferase/glycogen phosphorylase"/>
    <property type="match status" value="1"/>
</dbReference>
<evidence type="ECO:0000259" key="1">
    <source>
        <dbReference type="Pfam" id="PF13439"/>
    </source>
</evidence>
<dbReference type="InterPro" id="IPR050194">
    <property type="entry name" value="Glycosyltransferase_grp1"/>
</dbReference>
<keyword evidence="2" id="KW-0378">Hydrolase</keyword>
<accession>A0A918PK96</accession>
<reference evidence="2" key="2">
    <citation type="submission" date="2020-09" db="EMBL/GenBank/DDBJ databases">
        <authorList>
            <person name="Sun Q."/>
            <person name="Kim S."/>
        </authorList>
    </citation>
    <scope>NUCLEOTIDE SEQUENCE</scope>
    <source>
        <strain evidence="2">KCTC 32255</strain>
    </source>
</reference>
<dbReference type="PANTHER" id="PTHR45947">
    <property type="entry name" value="SULFOQUINOVOSYL TRANSFERASE SQD2"/>
    <property type="match status" value="1"/>
</dbReference>
<gene>
    <name evidence="2" type="ORF">GCM10011614_31190</name>
</gene>
<dbReference type="Gene3D" id="3.40.50.2000">
    <property type="entry name" value="Glycogen Phosphorylase B"/>
    <property type="match status" value="2"/>
</dbReference>
<comment type="caution">
    <text evidence="2">The sequence shown here is derived from an EMBL/GenBank/DDBJ whole genome shotgun (WGS) entry which is preliminary data.</text>
</comment>
<keyword evidence="3" id="KW-1185">Reference proteome</keyword>
<dbReference type="Proteomes" id="UP000648075">
    <property type="component" value="Unassembled WGS sequence"/>
</dbReference>
<dbReference type="Pfam" id="PF13439">
    <property type="entry name" value="Glyco_transf_4"/>
    <property type="match status" value="1"/>
</dbReference>
<dbReference type="EMBL" id="BMZA01000016">
    <property type="protein sequence ID" value="GGZ13883.1"/>
    <property type="molecule type" value="Genomic_DNA"/>
</dbReference>
<dbReference type="InterPro" id="IPR028098">
    <property type="entry name" value="Glyco_trans_4-like_N"/>
</dbReference>
<protein>
    <submittedName>
        <fullName evidence="2">Glycosyl hydrolase</fullName>
    </submittedName>
</protein>
<evidence type="ECO:0000313" key="2">
    <source>
        <dbReference type="EMBL" id="GGZ13883.1"/>
    </source>
</evidence>
<dbReference type="CDD" id="cd03814">
    <property type="entry name" value="GT4-like"/>
    <property type="match status" value="1"/>
</dbReference>
<dbReference type="GO" id="GO:0016757">
    <property type="term" value="F:glycosyltransferase activity"/>
    <property type="evidence" value="ECO:0007669"/>
    <property type="project" value="TreeGrafter"/>
</dbReference>
<dbReference type="GO" id="GO:0016787">
    <property type="term" value="F:hydrolase activity"/>
    <property type="evidence" value="ECO:0007669"/>
    <property type="project" value="UniProtKB-KW"/>
</dbReference>
<dbReference type="AlphaFoldDB" id="A0A918PK96"/>
<reference evidence="2" key="1">
    <citation type="journal article" date="2014" name="Int. J. Syst. Evol. Microbiol.">
        <title>Complete genome sequence of Corynebacterium casei LMG S-19264T (=DSM 44701T), isolated from a smear-ripened cheese.</title>
        <authorList>
            <consortium name="US DOE Joint Genome Institute (JGI-PGF)"/>
            <person name="Walter F."/>
            <person name="Albersmeier A."/>
            <person name="Kalinowski J."/>
            <person name="Ruckert C."/>
        </authorList>
    </citation>
    <scope>NUCLEOTIDE SEQUENCE</scope>
    <source>
        <strain evidence="2">KCTC 32255</strain>
    </source>
</reference>
<proteinExistence type="predicted"/>